<dbReference type="Proteomes" id="UP001159428">
    <property type="component" value="Unassembled WGS sequence"/>
</dbReference>
<sequence length="90" mass="10728">MAIANSTEDGNHTITKSSVALQFLEQLRTFSFQLWIFHYPSLHLRFRRFIRRRNICSVVWRAQIWAWASYTSPTRWNPFVSRSLEGLVLL</sequence>
<protein>
    <submittedName>
        <fullName evidence="1">Uncharacterized protein</fullName>
    </submittedName>
</protein>
<keyword evidence="2" id="KW-1185">Reference proteome</keyword>
<name>A0AAU9VRA8_9CNID</name>
<proteinExistence type="predicted"/>
<organism evidence="1 2">
    <name type="scientific">Pocillopora meandrina</name>
    <dbReference type="NCBI Taxonomy" id="46732"/>
    <lineage>
        <taxon>Eukaryota</taxon>
        <taxon>Metazoa</taxon>
        <taxon>Cnidaria</taxon>
        <taxon>Anthozoa</taxon>
        <taxon>Hexacorallia</taxon>
        <taxon>Scleractinia</taxon>
        <taxon>Astrocoeniina</taxon>
        <taxon>Pocilloporidae</taxon>
        <taxon>Pocillopora</taxon>
    </lineage>
</organism>
<feature type="non-terminal residue" evidence="1">
    <location>
        <position position="90"/>
    </location>
</feature>
<dbReference type="AlphaFoldDB" id="A0AAU9VRA8"/>
<accession>A0AAU9VRA8</accession>
<gene>
    <name evidence="1" type="ORF">PMEA_00016579</name>
</gene>
<reference evidence="1 2" key="1">
    <citation type="submission" date="2022-05" db="EMBL/GenBank/DDBJ databases">
        <authorList>
            <consortium name="Genoscope - CEA"/>
            <person name="William W."/>
        </authorList>
    </citation>
    <scope>NUCLEOTIDE SEQUENCE [LARGE SCALE GENOMIC DNA]</scope>
</reference>
<evidence type="ECO:0000313" key="2">
    <source>
        <dbReference type="Proteomes" id="UP001159428"/>
    </source>
</evidence>
<evidence type="ECO:0000313" key="1">
    <source>
        <dbReference type="EMBL" id="CAH3035970.1"/>
    </source>
</evidence>
<dbReference type="EMBL" id="CALNXJ010000003">
    <property type="protein sequence ID" value="CAH3035970.1"/>
    <property type="molecule type" value="Genomic_DNA"/>
</dbReference>
<comment type="caution">
    <text evidence="1">The sequence shown here is derived from an EMBL/GenBank/DDBJ whole genome shotgun (WGS) entry which is preliminary data.</text>
</comment>